<dbReference type="AlphaFoldDB" id="A0A154L9Y6"/>
<gene>
    <name evidence="1" type="ORF">AUP42_11805</name>
</gene>
<protein>
    <submittedName>
        <fullName evidence="1">Uncharacterized protein</fullName>
    </submittedName>
</protein>
<evidence type="ECO:0000313" key="1">
    <source>
        <dbReference type="EMBL" id="KZB68140.1"/>
    </source>
</evidence>
<comment type="caution">
    <text evidence="1">The sequence shown here is derived from an EMBL/GenBank/DDBJ whole genome shotgun (WGS) entry which is preliminary data.</text>
</comment>
<dbReference type="EMBL" id="LPVY01000003">
    <property type="protein sequence ID" value="KZB68140.1"/>
    <property type="molecule type" value="Genomic_DNA"/>
</dbReference>
<dbReference type="RefSeq" id="WP_062948999.1">
    <property type="nucleotide sequence ID" value="NZ_LPVY01000003.1"/>
</dbReference>
<dbReference type="OrthoDB" id="9909583at2"/>
<proteinExistence type="predicted"/>
<organism evidence="1 2">
    <name type="scientific">Thalassospira lucentensis</name>
    <dbReference type="NCBI Taxonomy" id="168935"/>
    <lineage>
        <taxon>Bacteria</taxon>
        <taxon>Pseudomonadati</taxon>
        <taxon>Pseudomonadota</taxon>
        <taxon>Alphaproteobacteria</taxon>
        <taxon>Rhodospirillales</taxon>
        <taxon>Thalassospiraceae</taxon>
        <taxon>Thalassospira</taxon>
    </lineage>
</organism>
<accession>A0A154L9Y6</accession>
<dbReference type="Proteomes" id="UP000076335">
    <property type="component" value="Unassembled WGS sequence"/>
</dbReference>
<sequence>MPQPVSQAAEATDHSERNQSLPGLLRHVSFCLIACALVLFGGGTSITAKPLSDGVTFPYPFNTVNHDSGPSQAVLPVAPDRAIAGNRQTPDDVPSHQPTLPDDAAVVPSVTPHAAAQWAILIFVAGTITTHGAETLPVSPRAPPFRA</sequence>
<reference evidence="1 2" key="1">
    <citation type="submission" date="2015-12" db="EMBL/GenBank/DDBJ databases">
        <title>Genome sequence of Thalassospira lucentensis MCCC 1A02072.</title>
        <authorList>
            <person name="Lu L."/>
            <person name="Lai Q."/>
            <person name="Shao Z."/>
            <person name="Qian P."/>
        </authorList>
    </citation>
    <scope>NUCLEOTIDE SEQUENCE [LARGE SCALE GENOMIC DNA]</scope>
    <source>
        <strain evidence="1 2">MCCC 1A02072</strain>
    </source>
</reference>
<name>A0A154L9Y6_9PROT</name>
<evidence type="ECO:0000313" key="2">
    <source>
        <dbReference type="Proteomes" id="UP000076335"/>
    </source>
</evidence>